<keyword evidence="2" id="KW-1185">Reference proteome</keyword>
<reference evidence="1 2" key="1">
    <citation type="submission" date="2015-08" db="EMBL/GenBank/DDBJ databases">
        <title>Next Generation Sequencing and Analysis of the Genome of Puccinia sorghi L Schw, the Causal Agent of Maize Common Rust.</title>
        <authorList>
            <person name="Rochi L."/>
            <person name="Burguener G."/>
            <person name="Darino M."/>
            <person name="Turjanski A."/>
            <person name="Kreff E."/>
            <person name="Dieguez M.J."/>
            <person name="Sacco F."/>
        </authorList>
    </citation>
    <scope>NUCLEOTIDE SEQUENCE [LARGE SCALE GENOMIC DNA]</scope>
    <source>
        <strain evidence="1 2">RO10H11247</strain>
    </source>
</reference>
<dbReference type="Proteomes" id="UP000037035">
    <property type="component" value="Unassembled WGS sequence"/>
</dbReference>
<dbReference type="VEuPathDB" id="FungiDB:VP01_909g1"/>
<accession>A0A0L6U7L6</accession>
<evidence type="ECO:0000313" key="1">
    <source>
        <dbReference type="EMBL" id="KNZ44504.1"/>
    </source>
</evidence>
<evidence type="ECO:0000313" key="2">
    <source>
        <dbReference type="Proteomes" id="UP000037035"/>
    </source>
</evidence>
<comment type="caution">
    <text evidence="1">The sequence shown here is derived from an EMBL/GenBank/DDBJ whole genome shotgun (WGS) entry which is preliminary data.</text>
</comment>
<dbReference type="EMBL" id="LAVV01014715">
    <property type="protein sequence ID" value="KNZ44504.1"/>
    <property type="molecule type" value="Genomic_DNA"/>
</dbReference>
<proteinExistence type="predicted"/>
<sequence length="848" mass="97390">MNHCELENKFVWLTTRLADPFLCFAHCSNLKSWCWWLEMQYAWVLKIGDIDMGTKIVNAQYVLNLPAKCLQICRNLARRLENLGYPEPNHQAKNKFKIKAMCAHCLHFGSGERGPFLLNKEICPCFLVSHSPHRESHERFSVPITRPKVKAICTNCLCRFKGAPLYLNPVIFWVCPPVITSQPNSPGMFLPLDIPSHHQSLSSLNTPVVTSTSLECLKLIYQYSLSVSAGRIQCKIWISLPLIYPQTVNYPDKLVKIIPKTTCESLITQIIKNMFPQSTIKAVSCNFSSINHQSSFLRLLTGKCTKVWRLEMIPQLGKPLASPIGGYKIITKPQTHWDYLNFNCFLFFTPIKFNTHLCFLIKLQAFWGFISPIEKLIFVLFLSIARVLAVFSQYQSSFRHKQNLLRKMSRAWFIFLDCHLLDGHFLWNQSSLNWGFDTQPTLDSQPNRVATLVRVGCGTNFCGSQQQLPLTAWCMGKAEAGQSKQRKQKKNRAYVGDRGKVQAKNGGFGWGLEWALCYDLVAPSGCQGFPQLGYHLQPLHLCTLPNKGYFGGRCRGKPDLLSSQGIPILGEELWVCGREICIYLFIYPTRREKKKKSMGVFFKGVKSQASDHSRKNIHSIFPCCSVERAVKGSGFYQSQVLNTYQRRTLSKPTGLVFSFHTRIIKLNLFTYFFTNHNYVKIPNKRRNTRDVLMALACNQVELRMDFVTSVDVKLNNPPDVLFKSSCYHPSNINKSYLHFNLLNKSYISFGHTMFLQIIFQKTVKDHKEDEVIHAQGLMFFLNYHNSYQLWLPFYDLDILFLCYDHIENKLNKTNITLPNIYKSLVRRLKIIPQLGKPLAIPEGGVTRS</sequence>
<name>A0A0L6U7L6_9BASI</name>
<dbReference type="AlphaFoldDB" id="A0A0L6U7L6"/>
<gene>
    <name evidence="1" type="ORF">VP01_909g1</name>
</gene>
<organism evidence="1 2">
    <name type="scientific">Puccinia sorghi</name>
    <dbReference type="NCBI Taxonomy" id="27349"/>
    <lineage>
        <taxon>Eukaryota</taxon>
        <taxon>Fungi</taxon>
        <taxon>Dikarya</taxon>
        <taxon>Basidiomycota</taxon>
        <taxon>Pucciniomycotina</taxon>
        <taxon>Pucciniomycetes</taxon>
        <taxon>Pucciniales</taxon>
        <taxon>Pucciniaceae</taxon>
        <taxon>Puccinia</taxon>
    </lineage>
</organism>
<protein>
    <submittedName>
        <fullName evidence="1">Uncharacterized protein</fullName>
    </submittedName>
</protein>